<organism evidence="3">
    <name type="scientific">Ignisphaera aggregans</name>
    <dbReference type="NCBI Taxonomy" id="334771"/>
    <lineage>
        <taxon>Archaea</taxon>
        <taxon>Thermoproteota</taxon>
        <taxon>Thermoprotei</taxon>
        <taxon>Desulfurococcales</taxon>
        <taxon>Desulfurococcaceae</taxon>
        <taxon>Ignisphaera</taxon>
    </lineage>
</organism>
<proteinExistence type="predicted"/>
<reference evidence="3" key="1">
    <citation type="journal article" date="2020" name="mSystems">
        <title>Genome- and Community-Level Interaction Insights into Carbon Utilization and Element Cycling Functions of Hydrothermarchaeota in Hydrothermal Sediment.</title>
        <authorList>
            <person name="Zhou Z."/>
            <person name="Liu Y."/>
            <person name="Xu W."/>
            <person name="Pan J."/>
            <person name="Luo Z.H."/>
            <person name="Li M."/>
        </authorList>
    </citation>
    <scope>NUCLEOTIDE SEQUENCE [LARGE SCALE GENOMIC DNA]</scope>
    <source>
        <strain evidence="3">SpSt-1</strain>
        <strain evidence="2">SpSt-1121</strain>
    </source>
</reference>
<comment type="caution">
    <text evidence="3">The sequence shown here is derived from an EMBL/GenBank/DDBJ whole genome shotgun (WGS) entry which is preliminary data.</text>
</comment>
<dbReference type="Gene3D" id="2.20.25.190">
    <property type="match status" value="1"/>
</dbReference>
<evidence type="ECO:0000313" key="3">
    <source>
        <dbReference type="EMBL" id="HHR95660.1"/>
    </source>
</evidence>
<evidence type="ECO:0008006" key="5">
    <source>
        <dbReference type="Google" id="ProtNLM"/>
    </source>
</evidence>
<keyword evidence="1" id="KW-0862">Zinc</keyword>
<evidence type="ECO:0000256" key="1">
    <source>
        <dbReference type="ARBA" id="ARBA00022833"/>
    </source>
</evidence>
<dbReference type="EMBL" id="DRUB01000037">
    <property type="protein sequence ID" value="HHR95660.1"/>
    <property type="molecule type" value="Genomic_DNA"/>
</dbReference>
<dbReference type="EMBL" id="DRZI01000326">
    <property type="protein sequence ID" value="HHP82502.1"/>
    <property type="molecule type" value="Genomic_DNA"/>
</dbReference>
<dbReference type="Pfam" id="PF05129">
    <property type="entry name" value="Zn_ribbon_Elf1"/>
    <property type="match status" value="1"/>
</dbReference>
<dbReference type="AlphaFoldDB" id="A0A7C5YYI1"/>
<sequence length="133" mass="15486">MRLIYMARRRSKWRRTTAIVKKMMQEAKKVKAYESLRQCPVCGNPHSLSIDLNEDKSSGRKDAFIKCAACGFEYSMKNLPPIADVFWVYSKILDNVHGTSYQSQAPSGYRLEEVEKEIEEEMDIEIDIEEQKE</sequence>
<evidence type="ECO:0000313" key="4">
    <source>
        <dbReference type="EMBL" id="HHR96009.1"/>
    </source>
</evidence>
<dbReference type="SUPFAM" id="SSF57783">
    <property type="entry name" value="Zinc beta-ribbon"/>
    <property type="match status" value="1"/>
</dbReference>
<dbReference type="EMBL" id="DRUB01000077">
    <property type="protein sequence ID" value="HHR96009.1"/>
    <property type="molecule type" value="Genomic_DNA"/>
</dbReference>
<accession>A0A7C5YYI1</accession>
<dbReference type="InterPro" id="IPR038567">
    <property type="entry name" value="T_Elf1_sf"/>
</dbReference>
<protein>
    <recommendedName>
        <fullName evidence="5">Transcription elongation factor</fullName>
    </recommendedName>
</protein>
<gene>
    <name evidence="3" type="ORF">ENL47_02290</name>
    <name evidence="4" type="ORF">ENL47_04140</name>
    <name evidence="2" type="ORF">ENM84_07555</name>
</gene>
<dbReference type="InterPro" id="IPR007808">
    <property type="entry name" value="Elf1"/>
</dbReference>
<name>A0A7C5YYI1_9CREN</name>
<evidence type="ECO:0000313" key="2">
    <source>
        <dbReference type="EMBL" id="HHP82502.1"/>
    </source>
</evidence>